<evidence type="ECO:0000259" key="9">
    <source>
        <dbReference type="Pfam" id="PF08532"/>
    </source>
</evidence>
<evidence type="ECO:0000256" key="2">
    <source>
        <dbReference type="ARBA" id="ARBA00005940"/>
    </source>
</evidence>
<dbReference type="Pfam" id="PF02449">
    <property type="entry name" value="Glyco_hydro_42"/>
    <property type="match status" value="1"/>
</dbReference>
<dbReference type="Proteomes" id="UP000665561">
    <property type="component" value="Unassembled WGS sequence"/>
</dbReference>
<dbReference type="InterPro" id="IPR017853">
    <property type="entry name" value="GH"/>
</dbReference>
<evidence type="ECO:0000256" key="3">
    <source>
        <dbReference type="ARBA" id="ARBA00012756"/>
    </source>
</evidence>
<keyword evidence="7" id="KW-0326">Glycosidase</keyword>
<dbReference type="InterPro" id="IPR013529">
    <property type="entry name" value="Glyco_hydro_42_N"/>
</dbReference>
<name>A0ABW9Y016_9BACL</name>
<dbReference type="InterPro" id="IPR029062">
    <property type="entry name" value="Class_I_gatase-like"/>
</dbReference>
<evidence type="ECO:0000256" key="4">
    <source>
        <dbReference type="ARBA" id="ARBA00022723"/>
    </source>
</evidence>
<reference evidence="10 11" key="1">
    <citation type="submission" date="2020-01" db="EMBL/GenBank/DDBJ databases">
        <title>Paenibacillus soybeanensis sp. nov. isolated from the nodules of soybean (Glycine max(L.) Merr).</title>
        <authorList>
            <person name="Wang H."/>
        </authorList>
    </citation>
    <scope>NUCLEOTIDE SEQUENCE [LARGE SCALE GENOMIC DNA]</scope>
    <source>
        <strain evidence="10 11">T1</strain>
    </source>
</reference>
<proteinExistence type="inferred from homology"/>
<dbReference type="InterPro" id="IPR013738">
    <property type="entry name" value="Beta_galactosidase_Trimer"/>
</dbReference>
<feature type="domain" description="Glycoside hydrolase family 42 N-terminal" evidence="8">
    <location>
        <begin position="13"/>
        <end position="379"/>
    </location>
</feature>
<keyword evidence="6" id="KW-0862">Zinc</keyword>
<dbReference type="PANTHER" id="PTHR36447">
    <property type="entry name" value="BETA-GALACTOSIDASE GANA"/>
    <property type="match status" value="1"/>
</dbReference>
<dbReference type="PANTHER" id="PTHR36447:SF2">
    <property type="entry name" value="BETA-GALACTOSIDASE YESZ"/>
    <property type="match status" value="1"/>
</dbReference>
<comment type="catalytic activity">
    <reaction evidence="1">
        <text>Hydrolysis of terminal non-reducing beta-D-galactose residues in beta-D-galactosides.</text>
        <dbReference type="EC" id="3.2.1.23"/>
    </reaction>
</comment>
<dbReference type="EC" id="3.2.1.23" evidence="3"/>
<evidence type="ECO:0000256" key="7">
    <source>
        <dbReference type="ARBA" id="ARBA00023295"/>
    </source>
</evidence>
<organism evidence="10 11">
    <name type="scientific">Paenibacillus glycinis</name>
    <dbReference type="NCBI Taxonomy" id="2697035"/>
    <lineage>
        <taxon>Bacteria</taxon>
        <taxon>Bacillati</taxon>
        <taxon>Bacillota</taxon>
        <taxon>Bacilli</taxon>
        <taxon>Bacillales</taxon>
        <taxon>Paenibacillaceae</taxon>
        <taxon>Paenibacillus</taxon>
    </lineage>
</organism>
<dbReference type="EMBL" id="JAAAMV010000037">
    <property type="protein sequence ID" value="NBD28219.1"/>
    <property type="molecule type" value="Genomic_DNA"/>
</dbReference>
<dbReference type="SUPFAM" id="SSF52317">
    <property type="entry name" value="Class I glutamine amidotransferase-like"/>
    <property type="match status" value="1"/>
</dbReference>
<dbReference type="CDD" id="cd03143">
    <property type="entry name" value="A4_beta-galactosidase_middle_domain"/>
    <property type="match status" value="1"/>
</dbReference>
<evidence type="ECO:0000256" key="6">
    <source>
        <dbReference type="ARBA" id="ARBA00022833"/>
    </source>
</evidence>
<evidence type="ECO:0000259" key="8">
    <source>
        <dbReference type="Pfam" id="PF02449"/>
    </source>
</evidence>
<sequence length="687" mass="78140">MAVIALLFAGTNYHPHDWPPERWSQDIDLMRKASFKIVRLGHLCWDSFEPAEGNYTFEWFDEVMDLFHEAGIRVVLDIATRPAPTWLHKKYPEIDLSDPSGIRLEAQTRYMDDIGHPTFQEYAFKFAERLVRRYRNHPALYAFGLCNELGSGSPSYSYKARDRFEAWLRNKYNTIEQLNLAWTTQRWSRKLSSFNDVVLPVSGSIQGSPERLLDMWRFYSDETLTYMHDLSKLVRQLAPDVRESTNHWSENPGYGFDYLKQYEDIIDLPGIGFYPGTNPEDRRALIAACFFMDHRIGELDRPIWCLEFQTGDFGGYGSPRKAMRMYAYLSLVHRAQAVCAWTWRSMLGGEEQYLFGLVDHDGVPGWKYEEFKQIAEEFNLLEDRGLPRKIKPEIAIAYSFESLKVMAGNRSFYKTEYTQQVLHAYEALTLANLDCNIVNLRQLRKDYKILIVPGHAVMDPASAATIRSFAENGGTVIMTAYSAKVNEHNRVFDTPLPGELSDVFGIRSGAFMRTRSHTPAENAGGLEKTELGLEREKPSIFLDGCEYQPDIDYYEILEIRTAEILATFSNTLEKSPAVTRNRYGKGEAVYVAIPANTHFLELLLKSFYPALGIQPGPATPIGVVARTLEDGSILYVNTTGAAQTVKLETPGSGLLSGTSFVNSLTLDAYEVELLLSNQTAIEKESRL</sequence>
<comment type="similarity">
    <text evidence="2">Belongs to the glycosyl hydrolase 42 family.</text>
</comment>
<gene>
    <name evidence="10" type="ORF">GT019_30515</name>
</gene>
<dbReference type="InterPro" id="IPR003476">
    <property type="entry name" value="Glyco_hydro_42"/>
</dbReference>
<evidence type="ECO:0000313" key="10">
    <source>
        <dbReference type="EMBL" id="NBD28219.1"/>
    </source>
</evidence>
<accession>A0ABW9Y016</accession>
<comment type="caution">
    <text evidence="10">The sequence shown here is derived from an EMBL/GenBank/DDBJ whole genome shotgun (WGS) entry which is preliminary data.</text>
</comment>
<keyword evidence="11" id="KW-1185">Reference proteome</keyword>
<dbReference type="Gene3D" id="3.20.20.80">
    <property type="entry name" value="Glycosidases"/>
    <property type="match status" value="1"/>
</dbReference>
<dbReference type="SUPFAM" id="SSF51445">
    <property type="entry name" value="(Trans)glycosidases"/>
    <property type="match status" value="1"/>
</dbReference>
<dbReference type="Gene3D" id="3.40.50.880">
    <property type="match status" value="1"/>
</dbReference>
<evidence type="ECO:0000313" key="11">
    <source>
        <dbReference type="Proteomes" id="UP000665561"/>
    </source>
</evidence>
<protein>
    <recommendedName>
        <fullName evidence="3">beta-galactosidase</fullName>
        <ecNumber evidence="3">3.2.1.23</ecNumber>
    </recommendedName>
</protein>
<evidence type="ECO:0000256" key="1">
    <source>
        <dbReference type="ARBA" id="ARBA00001412"/>
    </source>
</evidence>
<feature type="domain" description="Beta-galactosidase trimerisation" evidence="9">
    <location>
        <begin position="393"/>
        <end position="608"/>
    </location>
</feature>
<keyword evidence="5" id="KW-0378">Hydrolase</keyword>
<dbReference type="Pfam" id="PF08532">
    <property type="entry name" value="Glyco_hydro_42M"/>
    <property type="match status" value="1"/>
</dbReference>
<evidence type="ECO:0000256" key="5">
    <source>
        <dbReference type="ARBA" id="ARBA00022801"/>
    </source>
</evidence>
<keyword evidence="4" id="KW-0479">Metal-binding</keyword>